<dbReference type="STRING" id="13706.A0A1X2H8Q6"/>
<dbReference type="InterPro" id="IPR018466">
    <property type="entry name" value="Kre9/Knh1-like_N"/>
</dbReference>
<evidence type="ECO:0000313" key="5">
    <source>
        <dbReference type="Proteomes" id="UP000242180"/>
    </source>
</evidence>
<evidence type="ECO:0000313" key="4">
    <source>
        <dbReference type="EMBL" id="ORY94914.1"/>
    </source>
</evidence>
<gene>
    <name evidence="4" type="ORF">BCR43DRAFT_336766</name>
</gene>
<name>A0A1X2H8Q6_SYNRA</name>
<dbReference type="Proteomes" id="UP000242180">
    <property type="component" value="Unassembled WGS sequence"/>
</dbReference>
<dbReference type="AlphaFoldDB" id="A0A1X2H8Q6"/>
<evidence type="ECO:0000256" key="2">
    <source>
        <dbReference type="SAM" id="SignalP"/>
    </source>
</evidence>
<dbReference type="EMBL" id="MCGN01000007">
    <property type="protein sequence ID" value="ORY94914.1"/>
    <property type="molecule type" value="Genomic_DNA"/>
</dbReference>
<dbReference type="Pfam" id="PF10342">
    <property type="entry name" value="Kre9_KNH"/>
    <property type="match status" value="1"/>
</dbReference>
<sequence>MKPLPLVCATIFSLLPAIFGLSINLPLANTLHFANTNMLVTWSGQGAGLTSIQISLAKSDEENALGQGTVLAQGVNAASGSTTVQIPKDTTNGNYYLVLTGNDTPATVVKKGPLHVVFGSSSSSSSSALASSSSSAAVTAASSSASSSSAPASSTRISSSPVASSTSKLFRMMPLLHTPQLTLEDKARATVVVAVPMETRITTVSAVAKSLVSPLDASALSPWRAVCSSLQSAASAVRSLHAMSTLATLATAIRAVTSSMAIRLARP</sequence>
<dbReference type="OrthoDB" id="2285269at2759"/>
<dbReference type="InParanoid" id="A0A1X2H8Q6"/>
<evidence type="ECO:0000256" key="1">
    <source>
        <dbReference type="ARBA" id="ARBA00022729"/>
    </source>
</evidence>
<feature type="chain" id="PRO_5012891449" description="Yeast cell wall synthesis Kre9/Knh1-like N-terminal domain-containing protein" evidence="2">
    <location>
        <begin position="21"/>
        <end position="267"/>
    </location>
</feature>
<protein>
    <recommendedName>
        <fullName evidence="3">Yeast cell wall synthesis Kre9/Knh1-like N-terminal domain-containing protein</fullName>
    </recommendedName>
</protein>
<comment type="caution">
    <text evidence="4">The sequence shown here is derived from an EMBL/GenBank/DDBJ whole genome shotgun (WGS) entry which is preliminary data.</text>
</comment>
<organism evidence="4 5">
    <name type="scientific">Syncephalastrum racemosum</name>
    <name type="common">Filamentous fungus</name>
    <dbReference type="NCBI Taxonomy" id="13706"/>
    <lineage>
        <taxon>Eukaryota</taxon>
        <taxon>Fungi</taxon>
        <taxon>Fungi incertae sedis</taxon>
        <taxon>Mucoromycota</taxon>
        <taxon>Mucoromycotina</taxon>
        <taxon>Mucoromycetes</taxon>
        <taxon>Mucorales</taxon>
        <taxon>Syncephalastraceae</taxon>
        <taxon>Syncephalastrum</taxon>
    </lineage>
</organism>
<proteinExistence type="predicted"/>
<reference evidence="4 5" key="1">
    <citation type="submission" date="2016-07" db="EMBL/GenBank/DDBJ databases">
        <title>Pervasive Adenine N6-methylation of Active Genes in Fungi.</title>
        <authorList>
            <consortium name="DOE Joint Genome Institute"/>
            <person name="Mondo S.J."/>
            <person name="Dannebaum R.O."/>
            <person name="Kuo R.C."/>
            <person name="Labutti K."/>
            <person name="Haridas S."/>
            <person name="Kuo A."/>
            <person name="Salamov A."/>
            <person name="Ahrendt S.R."/>
            <person name="Lipzen A."/>
            <person name="Sullivan W."/>
            <person name="Andreopoulos W.B."/>
            <person name="Clum A."/>
            <person name="Lindquist E."/>
            <person name="Daum C."/>
            <person name="Ramamoorthy G.K."/>
            <person name="Gryganskyi A."/>
            <person name="Culley D."/>
            <person name="Magnuson J.K."/>
            <person name="James T.Y."/>
            <person name="O'Malley M.A."/>
            <person name="Stajich J.E."/>
            <person name="Spatafora J.W."/>
            <person name="Visel A."/>
            <person name="Grigoriev I.V."/>
        </authorList>
    </citation>
    <scope>NUCLEOTIDE SEQUENCE [LARGE SCALE GENOMIC DNA]</scope>
    <source>
        <strain evidence="4 5">NRRL 2496</strain>
    </source>
</reference>
<accession>A0A1X2H8Q6</accession>
<feature type="domain" description="Yeast cell wall synthesis Kre9/Knh1-like N-terminal" evidence="3">
    <location>
        <begin position="35"/>
        <end position="103"/>
    </location>
</feature>
<evidence type="ECO:0000259" key="3">
    <source>
        <dbReference type="Pfam" id="PF10342"/>
    </source>
</evidence>
<keyword evidence="5" id="KW-1185">Reference proteome</keyword>
<feature type="signal peptide" evidence="2">
    <location>
        <begin position="1"/>
        <end position="20"/>
    </location>
</feature>
<keyword evidence="1 2" id="KW-0732">Signal</keyword>